<keyword evidence="5" id="KW-1185">Reference proteome</keyword>
<evidence type="ECO:0000313" key="4">
    <source>
        <dbReference type="EMBL" id="KAF0734468.1"/>
    </source>
</evidence>
<comment type="subcellular location">
    <subcellularLocation>
        <location evidence="1">Nucleus</location>
    </subcellularLocation>
</comment>
<reference evidence="4 5" key="1">
    <citation type="submission" date="2019-08" db="EMBL/GenBank/DDBJ databases">
        <title>Whole genome of Aphis craccivora.</title>
        <authorList>
            <person name="Voronova N.V."/>
            <person name="Shulinski R.S."/>
            <person name="Bandarenka Y.V."/>
            <person name="Zhorov D.G."/>
            <person name="Warner D."/>
        </authorList>
    </citation>
    <scope>NUCLEOTIDE SEQUENCE [LARGE SCALE GENOMIC DNA]</scope>
    <source>
        <strain evidence="4">180601</strain>
        <tissue evidence="4">Whole Body</tissue>
    </source>
</reference>
<dbReference type="InterPro" id="IPR004210">
    <property type="entry name" value="BESS_motif"/>
</dbReference>
<comment type="caution">
    <text evidence="4">The sequence shown here is derived from an EMBL/GenBank/DDBJ whole genome shotgun (WGS) entry which is preliminary data.</text>
</comment>
<dbReference type="AlphaFoldDB" id="A0A6G0X3H1"/>
<evidence type="ECO:0000313" key="5">
    <source>
        <dbReference type="Proteomes" id="UP000478052"/>
    </source>
</evidence>
<gene>
    <name evidence="4" type="ORF">FWK35_00027894</name>
</gene>
<dbReference type="OrthoDB" id="5984255at2759"/>
<feature type="compositionally biased region" description="Acidic residues" evidence="2">
    <location>
        <begin position="52"/>
        <end position="61"/>
    </location>
</feature>
<name>A0A6G0X3H1_APHCR</name>
<feature type="domain" description="BESS" evidence="3">
    <location>
        <begin position="99"/>
        <end position="138"/>
    </location>
</feature>
<evidence type="ECO:0000256" key="1">
    <source>
        <dbReference type="PROSITE-ProRule" id="PRU00371"/>
    </source>
</evidence>
<organism evidence="4 5">
    <name type="scientific">Aphis craccivora</name>
    <name type="common">Cowpea aphid</name>
    <dbReference type="NCBI Taxonomy" id="307492"/>
    <lineage>
        <taxon>Eukaryota</taxon>
        <taxon>Metazoa</taxon>
        <taxon>Ecdysozoa</taxon>
        <taxon>Arthropoda</taxon>
        <taxon>Hexapoda</taxon>
        <taxon>Insecta</taxon>
        <taxon>Pterygota</taxon>
        <taxon>Neoptera</taxon>
        <taxon>Paraneoptera</taxon>
        <taxon>Hemiptera</taxon>
        <taxon>Sternorrhyncha</taxon>
        <taxon>Aphidomorpha</taxon>
        <taxon>Aphidoidea</taxon>
        <taxon>Aphididae</taxon>
        <taxon>Aphidini</taxon>
        <taxon>Aphis</taxon>
        <taxon>Aphis</taxon>
    </lineage>
</organism>
<dbReference type="PROSITE" id="PS51031">
    <property type="entry name" value="BESS"/>
    <property type="match status" value="1"/>
</dbReference>
<dbReference type="GO" id="GO:0005634">
    <property type="term" value="C:nucleus"/>
    <property type="evidence" value="ECO:0007669"/>
    <property type="project" value="UniProtKB-SubCell"/>
</dbReference>
<feature type="compositionally biased region" description="Polar residues" evidence="2">
    <location>
        <begin position="62"/>
        <end position="71"/>
    </location>
</feature>
<evidence type="ECO:0000259" key="3">
    <source>
        <dbReference type="PROSITE" id="PS51031"/>
    </source>
</evidence>
<proteinExistence type="predicted"/>
<evidence type="ECO:0000256" key="2">
    <source>
        <dbReference type="SAM" id="MobiDB-lite"/>
    </source>
</evidence>
<sequence length="176" mass="19915">MHVKQSHNIIRSEYLNFVEPFTKSRKQSGNMSLLLPSNNCEKEITTDLSASENEEENDETNQPDASTSSFIEPSPKIYVNKAAHDFFVQRKKTVTAVEEDLDLCFLKSVLPDMKCMTPDQKRRFKVGVINLSGSILNEKNISFGDQNQITSGYSTQYHNLERSSNLESPAMLSSSR</sequence>
<feature type="region of interest" description="Disordered" evidence="2">
    <location>
        <begin position="48"/>
        <end position="71"/>
    </location>
</feature>
<dbReference type="Proteomes" id="UP000478052">
    <property type="component" value="Unassembled WGS sequence"/>
</dbReference>
<keyword evidence="1" id="KW-0539">Nucleus</keyword>
<dbReference type="Pfam" id="PF02944">
    <property type="entry name" value="BESS"/>
    <property type="match status" value="1"/>
</dbReference>
<dbReference type="GO" id="GO:0003677">
    <property type="term" value="F:DNA binding"/>
    <property type="evidence" value="ECO:0007669"/>
    <property type="project" value="InterPro"/>
</dbReference>
<dbReference type="EMBL" id="VUJU01008188">
    <property type="protein sequence ID" value="KAF0734468.1"/>
    <property type="molecule type" value="Genomic_DNA"/>
</dbReference>
<protein>
    <submittedName>
        <fullName evidence="4">BESS domain-containing protein</fullName>
    </submittedName>
</protein>
<accession>A0A6G0X3H1</accession>